<evidence type="ECO:0000256" key="2">
    <source>
        <dbReference type="ARBA" id="ARBA00022475"/>
    </source>
</evidence>
<name>A0AAV7CE86_ENGPU</name>
<dbReference type="GO" id="GO:0016175">
    <property type="term" value="F:superoxide-generating NAD(P)H oxidase activity"/>
    <property type="evidence" value="ECO:0007669"/>
    <property type="project" value="TreeGrafter"/>
</dbReference>
<evidence type="ECO:0000313" key="14">
    <source>
        <dbReference type="EMBL" id="KAG8583363.1"/>
    </source>
</evidence>
<sequence>MMQGCYSSFIEALREEAARAVSDLMYINNKKIPNLLQVTWLGLNAYLFIDTFLWYNKAESYYYTRVILGSTLAWARASAMCLNFNCMLIILPVCRNFVSLLRGTSMCCRGALRRLLDKNIMFHRLVGYMITLHAAIHIIAHFFNIERYRISQSVEAGELCNILANIGNQSNENFLNPIRSYNKNIVKEMFVSIPGITGFAITLALVLIVTSSTELLRRSFYEVFWYTHNLFIIFFFGLVIHGAGQVVRGQTSQSMLLHNPSYCKDHYYEWGEAAQCPVPQFSGSKPATWKWVVFPLVLYTFERIIRFWRSQQEVVITKVVTHSSGVLEIQMKKIAFVMEPGQYIFLQCPSVSRLEWHPFTLTSAPEEPFFSVHVRAVGDWTQGLLAACGVNQNLSLEPWQLPRLAVDGPYGSAATNVFHYHVSVCIAAGIGVTPFASVLKSVWYKYCSPSNTMGLKKIYFYWLCRDTHSFEWFADLLISLEEQMSVRGKTDFLSYHLFLTGWDENQAAHIAFHYDTDLDVITGLRHKTNFGRPNWNKEFRYIADRHSGTSIGVFFCGPKSLSKVLNSMCRLHSSSDPRGVHFHYNKESF</sequence>
<comment type="caution">
    <text evidence="14">The sequence shown here is derived from an EMBL/GenBank/DDBJ whole genome shotgun (WGS) entry which is preliminary data.</text>
</comment>
<dbReference type="InterPro" id="IPR000778">
    <property type="entry name" value="Cyt_b245_heavy_chain"/>
</dbReference>
<evidence type="ECO:0000256" key="8">
    <source>
        <dbReference type="ARBA" id="ARBA00023004"/>
    </source>
</evidence>
<dbReference type="PRINTS" id="PR00466">
    <property type="entry name" value="GP91PHOX"/>
</dbReference>
<dbReference type="FunFam" id="3.40.50.80:FF:000004">
    <property type="entry name" value="NADPH oxidase isoform 2"/>
    <property type="match status" value="1"/>
</dbReference>
<keyword evidence="9 12" id="KW-0472">Membrane</keyword>
<evidence type="ECO:0000256" key="4">
    <source>
        <dbReference type="ARBA" id="ARBA00022692"/>
    </source>
</evidence>
<dbReference type="InterPro" id="IPR017938">
    <property type="entry name" value="Riboflavin_synthase-like_b-brl"/>
</dbReference>
<gene>
    <name evidence="14" type="ORF">GDO81_008385</name>
</gene>
<dbReference type="GO" id="GO:0046872">
    <property type="term" value="F:metal ion binding"/>
    <property type="evidence" value="ECO:0007669"/>
    <property type="project" value="UniProtKB-KW"/>
</dbReference>
<evidence type="ECO:0000256" key="9">
    <source>
        <dbReference type="ARBA" id="ARBA00023136"/>
    </source>
</evidence>
<evidence type="ECO:0000256" key="5">
    <source>
        <dbReference type="ARBA" id="ARBA00022723"/>
    </source>
</evidence>
<keyword evidence="4 12" id="KW-0812">Transmembrane</keyword>
<evidence type="ECO:0000256" key="3">
    <source>
        <dbReference type="ARBA" id="ARBA00022617"/>
    </source>
</evidence>
<dbReference type="CDD" id="cd06186">
    <property type="entry name" value="NOX_Duox_like_FAD_NADP"/>
    <property type="match status" value="1"/>
</dbReference>
<dbReference type="InterPro" id="IPR050369">
    <property type="entry name" value="RBOH/FRE"/>
</dbReference>
<keyword evidence="10" id="KW-0325">Glycoprotein</keyword>
<dbReference type="Gene3D" id="2.40.30.10">
    <property type="entry name" value="Translation factors"/>
    <property type="match status" value="1"/>
</dbReference>
<dbReference type="PANTHER" id="PTHR11972">
    <property type="entry name" value="NADPH OXIDASE"/>
    <property type="match status" value="1"/>
</dbReference>
<dbReference type="Pfam" id="PF08030">
    <property type="entry name" value="NAD_binding_6"/>
    <property type="match status" value="1"/>
</dbReference>
<dbReference type="GO" id="GO:0006952">
    <property type="term" value="P:defense response"/>
    <property type="evidence" value="ECO:0007669"/>
    <property type="project" value="TreeGrafter"/>
</dbReference>
<dbReference type="InterPro" id="IPR013130">
    <property type="entry name" value="Fe3_Rdtase_TM_dom"/>
</dbReference>
<dbReference type="InterPro" id="IPR013121">
    <property type="entry name" value="Fe_red_NAD-bd_6"/>
</dbReference>
<dbReference type="PROSITE" id="PS51384">
    <property type="entry name" value="FAD_FR"/>
    <property type="match status" value="1"/>
</dbReference>
<dbReference type="InterPro" id="IPR013112">
    <property type="entry name" value="FAD-bd_8"/>
</dbReference>
<keyword evidence="3" id="KW-0349">Heme</keyword>
<evidence type="ECO:0000256" key="12">
    <source>
        <dbReference type="SAM" id="Phobius"/>
    </source>
</evidence>
<evidence type="ECO:0000256" key="10">
    <source>
        <dbReference type="ARBA" id="ARBA00023180"/>
    </source>
</evidence>
<accession>A0AAV7CE86</accession>
<proteinExistence type="predicted"/>
<feature type="transmembrane region" description="Helical" evidence="12">
    <location>
        <begin position="122"/>
        <end position="143"/>
    </location>
</feature>
<dbReference type="EMBL" id="WNYA01000003">
    <property type="protein sequence ID" value="KAG8583363.1"/>
    <property type="molecule type" value="Genomic_DNA"/>
</dbReference>
<dbReference type="GO" id="GO:0043020">
    <property type="term" value="C:NADPH oxidase complex"/>
    <property type="evidence" value="ECO:0007669"/>
    <property type="project" value="TreeGrafter"/>
</dbReference>
<evidence type="ECO:0000256" key="11">
    <source>
        <dbReference type="ARBA" id="ARBA00049908"/>
    </source>
</evidence>
<evidence type="ECO:0000256" key="1">
    <source>
        <dbReference type="ARBA" id="ARBA00004651"/>
    </source>
</evidence>
<dbReference type="SFLD" id="SFLDG01168">
    <property type="entry name" value="Ferric_reductase_subgroup_(FRE"/>
    <property type="match status" value="1"/>
</dbReference>
<organism evidence="14 15">
    <name type="scientific">Engystomops pustulosus</name>
    <name type="common">Tungara frog</name>
    <name type="synonym">Physalaemus pustulosus</name>
    <dbReference type="NCBI Taxonomy" id="76066"/>
    <lineage>
        <taxon>Eukaryota</taxon>
        <taxon>Metazoa</taxon>
        <taxon>Chordata</taxon>
        <taxon>Craniata</taxon>
        <taxon>Vertebrata</taxon>
        <taxon>Euteleostomi</taxon>
        <taxon>Amphibia</taxon>
        <taxon>Batrachia</taxon>
        <taxon>Anura</taxon>
        <taxon>Neobatrachia</taxon>
        <taxon>Hyloidea</taxon>
        <taxon>Leptodactylidae</taxon>
        <taxon>Leiuperinae</taxon>
        <taxon>Engystomops</taxon>
    </lineage>
</organism>
<evidence type="ECO:0000256" key="7">
    <source>
        <dbReference type="ARBA" id="ARBA00023002"/>
    </source>
</evidence>
<dbReference type="PANTHER" id="PTHR11972:SF12">
    <property type="entry name" value="NADPH OXIDASE 3"/>
    <property type="match status" value="1"/>
</dbReference>
<feature type="transmembrane region" description="Helical" evidence="12">
    <location>
        <begin position="75"/>
        <end position="101"/>
    </location>
</feature>
<keyword evidence="15" id="KW-1185">Reference proteome</keyword>
<comment type="subcellular location">
    <subcellularLocation>
        <location evidence="1">Cell membrane</location>
        <topology evidence="1">Multi-pass membrane protein</topology>
    </subcellularLocation>
</comment>
<reference evidence="14" key="1">
    <citation type="thesis" date="2020" institute="ProQuest LLC" country="789 East Eisenhower Parkway, Ann Arbor, MI, USA">
        <title>Comparative Genomics and Chromosome Evolution.</title>
        <authorList>
            <person name="Mudd A.B."/>
        </authorList>
    </citation>
    <scope>NUCLEOTIDE SEQUENCE</scope>
    <source>
        <strain evidence="14">237g6f4</strain>
        <tissue evidence="14">Blood</tissue>
    </source>
</reference>
<dbReference type="Pfam" id="PF08022">
    <property type="entry name" value="FAD_binding_8"/>
    <property type="match status" value="1"/>
</dbReference>
<protein>
    <recommendedName>
        <fullName evidence="13">FAD-binding FR-type domain-containing protein</fullName>
    </recommendedName>
</protein>
<dbReference type="FunFam" id="2.40.30.10:FF:000030">
    <property type="entry name" value="cytochrome b-245 heavy chain"/>
    <property type="match status" value="1"/>
</dbReference>
<dbReference type="SUPFAM" id="SSF63380">
    <property type="entry name" value="Riboflavin synthase domain-like"/>
    <property type="match status" value="1"/>
</dbReference>
<feature type="transmembrane region" description="Helical" evidence="12">
    <location>
        <begin position="223"/>
        <end position="244"/>
    </location>
</feature>
<feature type="domain" description="FAD-binding FR-type" evidence="13">
    <location>
        <begin position="309"/>
        <end position="416"/>
    </location>
</feature>
<dbReference type="Pfam" id="PF01794">
    <property type="entry name" value="Ferric_reduct"/>
    <property type="match status" value="1"/>
</dbReference>
<dbReference type="Proteomes" id="UP000824782">
    <property type="component" value="Unassembled WGS sequence"/>
</dbReference>
<evidence type="ECO:0000259" key="13">
    <source>
        <dbReference type="PROSITE" id="PS51384"/>
    </source>
</evidence>
<dbReference type="InterPro" id="IPR017927">
    <property type="entry name" value="FAD-bd_FR_type"/>
</dbReference>
<dbReference type="InterPro" id="IPR039261">
    <property type="entry name" value="FNR_nucleotide-bd"/>
</dbReference>
<feature type="transmembrane region" description="Helical" evidence="12">
    <location>
        <begin position="189"/>
        <end position="211"/>
    </location>
</feature>
<dbReference type="SUPFAM" id="SSF52343">
    <property type="entry name" value="Ferredoxin reductase-like, C-terminal NADP-linked domain"/>
    <property type="match status" value="1"/>
</dbReference>
<dbReference type="GO" id="GO:0042554">
    <property type="term" value="P:superoxide anion generation"/>
    <property type="evidence" value="ECO:0007669"/>
    <property type="project" value="TreeGrafter"/>
</dbReference>
<dbReference type="AlphaFoldDB" id="A0AAV7CE86"/>
<dbReference type="Gene3D" id="3.40.50.80">
    <property type="entry name" value="Nucleotide-binding domain of ferredoxin-NADP reductase (FNR) module"/>
    <property type="match status" value="1"/>
</dbReference>
<keyword evidence="7" id="KW-0560">Oxidoreductase</keyword>
<evidence type="ECO:0000313" key="15">
    <source>
        <dbReference type="Proteomes" id="UP000824782"/>
    </source>
</evidence>
<keyword evidence="2" id="KW-1003">Cell membrane</keyword>
<comment type="catalytic activity">
    <reaction evidence="11">
        <text>NADPH + 2 O2 = 2 superoxide + NADP(+) + H(+)</text>
        <dbReference type="Rhea" id="RHEA:63180"/>
        <dbReference type="ChEBI" id="CHEBI:15378"/>
        <dbReference type="ChEBI" id="CHEBI:15379"/>
        <dbReference type="ChEBI" id="CHEBI:18421"/>
        <dbReference type="ChEBI" id="CHEBI:57783"/>
        <dbReference type="ChEBI" id="CHEBI:58349"/>
    </reaction>
</comment>
<keyword evidence="8" id="KW-0408">Iron</keyword>
<keyword evidence="6 12" id="KW-1133">Transmembrane helix</keyword>
<feature type="transmembrane region" description="Helical" evidence="12">
    <location>
        <begin position="35"/>
        <end position="55"/>
    </location>
</feature>
<keyword evidence="5" id="KW-0479">Metal-binding</keyword>
<dbReference type="SFLD" id="SFLDS00052">
    <property type="entry name" value="Ferric_Reductase_Domain"/>
    <property type="match status" value="1"/>
</dbReference>
<evidence type="ECO:0000256" key="6">
    <source>
        <dbReference type="ARBA" id="ARBA00022989"/>
    </source>
</evidence>